<feature type="domain" description="CHCH" evidence="3">
    <location>
        <begin position="108"/>
        <end position="139"/>
    </location>
</feature>
<feature type="compositionally biased region" description="Low complexity" evidence="2">
    <location>
        <begin position="15"/>
        <end position="38"/>
    </location>
</feature>
<evidence type="ECO:0000313" key="4">
    <source>
        <dbReference type="EMBL" id="KZC05480.1"/>
    </source>
</evidence>
<dbReference type="InterPro" id="IPR010625">
    <property type="entry name" value="CHCH"/>
</dbReference>
<keyword evidence="5" id="KW-1185">Reference proteome</keyword>
<keyword evidence="1" id="KW-1015">Disulfide bond</keyword>
<dbReference type="PANTHER" id="PTHR13523:SF2">
    <property type="entry name" value="COILED-COIL-HELIX-COILED-COIL-HELIX DOMAIN CONTAINING 2, ISOFORM A-RELATED"/>
    <property type="match status" value="1"/>
</dbReference>
<feature type="region of interest" description="Disordered" evidence="2">
    <location>
        <begin position="1"/>
        <end position="48"/>
    </location>
</feature>
<proteinExistence type="predicted"/>
<reference evidence="4 5" key="1">
    <citation type="submission" date="2015-07" db="EMBL/GenBank/DDBJ databases">
        <title>The genome of Dufourea novaeangliae.</title>
        <authorList>
            <person name="Pan H."/>
            <person name="Kapheim K."/>
        </authorList>
    </citation>
    <scope>NUCLEOTIDE SEQUENCE [LARGE SCALE GENOMIC DNA]</scope>
    <source>
        <strain evidence="4">0120121106</strain>
        <tissue evidence="4">Whole body</tissue>
    </source>
</reference>
<gene>
    <name evidence="4" type="ORF">WN55_06450</name>
</gene>
<dbReference type="InterPro" id="IPR055304">
    <property type="entry name" value="CHCHD2/10-like"/>
</dbReference>
<sequence length="252" mass="25973">MPRRGRASAPPPRTVRPARAAAPAPAAHPPAHAAPSTPMVAQPQQPSLMGQMAATAGGVAIGSAVGHTIGHAMTGLFSSGSSETAAAPAAAPAMAQSAPSSAPAAGACAWEVKQFLECAQNQSDLTLCDGFNEALRQCKASHSMFKTKTVPAQPRTSSNDQSAFQAAANTAAGVATGTIIGQVIGNSILGSLTHTPVVKAECDSTDSQEHCVPEIREFFACASKSQDLDACKAFHNMWMKCQKKHNCDERIN</sequence>
<protein>
    <submittedName>
        <fullName evidence="4">Coiled-coil-helix-coiled-coil-helix domain-containing protein 2, mitochondrial</fullName>
    </submittedName>
</protein>
<dbReference type="STRING" id="178035.A0A154P2X2"/>
<dbReference type="GO" id="GO:0005634">
    <property type="term" value="C:nucleus"/>
    <property type="evidence" value="ECO:0007669"/>
    <property type="project" value="TreeGrafter"/>
</dbReference>
<accession>A0A154P2X2</accession>
<evidence type="ECO:0000259" key="3">
    <source>
        <dbReference type="Pfam" id="PF06747"/>
    </source>
</evidence>
<organism evidence="4 5">
    <name type="scientific">Dufourea novaeangliae</name>
    <name type="common">Sweat bee</name>
    <dbReference type="NCBI Taxonomy" id="178035"/>
    <lineage>
        <taxon>Eukaryota</taxon>
        <taxon>Metazoa</taxon>
        <taxon>Ecdysozoa</taxon>
        <taxon>Arthropoda</taxon>
        <taxon>Hexapoda</taxon>
        <taxon>Insecta</taxon>
        <taxon>Pterygota</taxon>
        <taxon>Neoptera</taxon>
        <taxon>Endopterygota</taxon>
        <taxon>Hymenoptera</taxon>
        <taxon>Apocrita</taxon>
        <taxon>Aculeata</taxon>
        <taxon>Apoidea</taxon>
        <taxon>Anthophila</taxon>
        <taxon>Halictidae</taxon>
        <taxon>Rophitinae</taxon>
        <taxon>Dufourea</taxon>
    </lineage>
</organism>
<name>A0A154P2X2_DUFNO</name>
<dbReference type="PANTHER" id="PTHR13523">
    <property type="entry name" value="COILED-COIL-HELIX-COILED-COIL-HELIX DOMAIN CONTAINING 2/NUR77"/>
    <property type="match status" value="1"/>
</dbReference>
<dbReference type="Proteomes" id="UP000076502">
    <property type="component" value="Unassembled WGS sequence"/>
</dbReference>
<evidence type="ECO:0000256" key="2">
    <source>
        <dbReference type="SAM" id="MobiDB-lite"/>
    </source>
</evidence>
<dbReference type="GO" id="GO:0005739">
    <property type="term" value="C:mitochondrion"/>
    <property type="evidence" value="ECO:0007669"/>
    <property type="project" value="TreeGrafter"/>
</dbReference>
<dbReference type="OrthoDB" id="1106148at2759"/>
<dbReference type="GO" id="GO:0007005">
    <property type="term" value="P:mitochondrion organization"/>
    <property type="evidence" value="ECO:0007669"/>
    <property type="project" value="InterPro"/>
</dbReference>
<dbReference type="Pfam" id="PF06747">
    <property type="entry name" value="CHCH"/>
    <property type="match status" value="1"/>
</dbReference>
<dbReference type="AlphaFoldDB" id="A0A154P2X2"/>
<evidence type="ECO:0000313" key="5">
    <source>
        <dbReference type="Proteomes" id="UP000076502"/>
    </source>
</evidence>
<dbReference type="EMBL" id="KQ434792">
    <property type="protein sequence ID" value="KZC05480.1"/>
    <property type="molecule type" value="Genomic_DNA"/>
</dbReference>
<evidence type="ECO:0000256" key="1">
    <source>
        <dbReference type="ARBA" id="ARBA00023157"/>
    </source>
</evidence>